<keyword evidence="1" id="KW-0732">Signal</keyword>
<organism evidence="3 4">
    <name type="scientific">Mucilaginibacter rigui</name>
    <dbReference type="NCBI Taxonomy" id="534635"/>
    <lineage>
        <taxon>Bacteria</taxon>
        <taxon>Pseudomonadati</taxon>
        <taxon>Bacteroidota</taxon>
        <taxon>Sphingobacteriia</taxon>
        <taxon>Sphingobacteriales</taxon>
        <taxon>Sphingobacteriaceae</taxon>
        <taxon>Mucilaginibacter</taxon>
    </lineage>
</organism>
<proteinExistence type="predicted"/>
<comment type="caution">
    <text evidence="3">The sequence shown here is derived from an EMBL/GenBank/DDBJ whole genome shotgun (WGS) entry which is preliminary data.</text>
</comment>
<feature type="signal peptide" evidence="1">
    <location>
        <begin position="1"/>
        <end position="17"/>
    </location>
</feature>
<dbReference type="InterPro" id="IPR007372">
    <property type="entry name" value="Lipid/polyisoprenoid-bd_YceI"/>
</dbReference>
<evidence type="ECO:0000313" key="4">
    <source>
        <dbReference type="Proteomes" id="UP000618754"/>
    </source>
</evidence>
<keyword evidence="4" id="KW-1185">Reference proteome</keyword>
<dbReference type="Pfam" id="PF04264">
    <property type="entry name" value="YceI"/>
    <property type="match status" value="1"/>
</dbReference>
<dbReference type="RefSeq" id="WP_191175867.1">
    <property type="nucleotide sequence ID" value="NZ_JACWMW010000002.1"/>
</dbReference>
<dbReference type="InterPro" id="IPR036761">
    <property type="entry name" value="TTHA0802/YceI-like_sf"/>
</dbReference>
<evidence type="ECO:0000256" key="1">
    <source>
        <dbReference type="SAM" id="SignalP"/>
    </source>
</evidence>
<feature type="domain" description="Lipid/polyisoprenoid-binding YceI-like" evidence="2">
    <location>
        <begin position="43"/>
        <end position="175"/>
    </location>
</feature>
<protein>
    <submittedName>
        <fullName evidence="3">YceI family protein</fullName>
    </submittedName>
</protein>
<dbReference type="Gene3D" id="2.40.128.110">
    <property type="entry name" value="Lipid/polyisoprenoid-binding, YceI-like"/>
    <property type="match status" value="1"/>
</dbReference>
<sequence>MKYIALILLVWFSTNQAGQEIYVCKNATVSIYSKAPIEDIEAKTDKGTSVFNAATGELAFSVPIRSLKFDKALMQEHFNENYMESDKYPQASFKGKLAQTPDVTKDGVYPVMASGVFEVHGVKQSRTIPGKLTVSGGAISLSSEFIVACKDHKIEIPTLVFHNIAETIKVQVNATYSPYK</sequence>
<name>A0ABR7X612_9SPHI</name>
<evidence type="ECO:0000259" key="2">
    <source>
        <dbReference type="Pfam" id="PF04264"/>
    </source>
</evidence>
<gene>
    <name evidence="3" type="ORF">IDJ75_12085</name>
</gene>
<evidence type="ECO:0000313" key="3">
    <source>
        <dbReference type="EMBL" id="MBD1386023.1"/>
    </source>
</evidence>
<dbReference type="Proteomes" id="UP000618754">
    <property type="component" value="Unassembled WGS sequence"/>
</dbReference>
<reference evidence="3 4" key="1">
    <citation type="submission" date="2020-09" db="EMBL/GenBank/DDBJ databases">
        <title>Novel species of Mucilaginibacter isolated from a glacier on the Tibetan Plateau.</title>
        <authorList>
            <person name="Liu Q."/>
            <person name="Xin Y.-H."/>
        </authorList>
    </citation>
    <scope>NUCLEOTIDE SEQUENCE [LARGE SCALE GENOMIC DNA]</scope>
    <source>
        <strain evidence="3 4">CGMCC 1.13878</strain>
    </source>
</reference>
<feature type="chain" id="PRO_5046657570" evidence="1">
    <location>
        <begin position="18"/>
        <end position="180"/>
    </location>
</feature>
<dbReference type="EMBL" id="JACWMW010000002">
    <property type="protein sequence ID" value="MBD1386023.1"/>
    <property type="molecule type" value="Genomic_DNA"/>
</dbReference>
<dbReference type="SUPFAM" id="SSF101874">
    <property type="entry name" value="YceI-like"/>
    <property type="match status" value="1"/>
</dbReference>
<accession>A0ABR7X612</accession>